<protein>
    <recommendedName>
        <fullName evidence="5">DUF4129 domain-containing protein</fullName>
    </recommendedName>
</protein>
<dbReference type="Proteomes" id="UP001560573">
    <property type="component" value="Unassembled WGS sequence"/>
</dbReference>
<evidence type="ECO:0000313" key="4">
    <source>
        <dbReference type="Proteomes" id="UP001560573"/>
    </source>
</evidence>
<gene>
    <name evidence="3" type="ORF">QTN47_07970</name>
</gene>
<keyword evidence="1" id="KW-0472">Membrane</keyword>
<comment type="caution">
    <text evidence="3">The sequence shown here is derived from an EMBL/GenBank/DDBJ whole genome shotgun (WGS) entry which is preliminary data.</text>
</comment>
<evidence type="ECO:0000313" key="3">
    <source>
        <dbReference type="EMBL" id="MEX6687421.1"/>
    </source>
</evidence>
<keyword evidence="2" id="KW-0732">Signal</keyword>
<evidence type="ECO:0000256" key="1">
    <source>
        <dbReference type="SAM" id="Phobius"/>
    </source>
</evidence>
<evidence type="ECO:0008006" key="5">
    <source>
        <dbReference type="Google" id="ProtNLM"/>
    </source>
</evidence>
<keyword evidence="4" id="KW-1185">Reference proteome</keyword>
<organism evidence="3 4">
    <name type="scientific">Danxiaibacter flavus</name>
    <dbReference type="NCBI Taxonomy" id="3049108"/>
    <lineage>
        <taxon>Bacteria</taxon>
        <taxon>Pseudomonadati</taxon>
        <taxon>Bacteroidota</taxon>
        <taxon>Chitinophagia</taxon>
        <taxon>Chitinophagales</taxon>
        <taxon>Chitinophagaceae</taxon>
        <taxon>Danxiaibacter</taxon>
    </lineage>
</organism>
<feature type="signal peptide" evidence="2">
    <location>
        <begin position="1"/>
        <end position="26"/>
    </location>
</feature>
<sequence length="279" mass="32097">MRQRKYISIILLLLTFFVADSLYAQQAEDTSATRSLNDEAVDTSIADSVAGGDTIVENNTDQVRADEKSEEKEMIFFSPVTNDTLNEIRSFSPDAWSKIKSDDDFKYGLREERKQAENENNADFLEKLVRALSSKTARVLIWSLVIAFLAFLFIVYLINNKILLATKGRKIKQEEGEATASENIFDIDFKTSINKAIADNDLRLATRLCFLQMLKQMSLKNIIQYGFDKTNMDYLFELNGTPYFKDFATASRNYEYVWYGKFAITKEQFDDLKSSFSKF</sequence>
<dbReference type="EMBL" id="JAULBC010000002">
    <property type="protein sequence ID" value="MEX6687421.1"/>
    <property type="molecule type" value="Genomic_DNA"/>
</dbReference>
<dbReference type="RefSeq" id="WP_369328826.1">
    <property type="nucleotide sequence ID" value="NZ_JAULBC010000002.1"/>
</dbReference>
<keyword evidence="1" id="KW-1133">Transmembrane helix</keyword>
<reference evidence="3 4" key="1">
    <citation type="submission" date="2023-07" db="EMBL/GenBank/DDBJ databases">
        <authorList>
            <person name="Lian W.-H."/>
        </authorList>
    </citation>
    <scope>NUCLEOTIDE SEQUENCE [LARGE SCALE GENOMIC DNA]</scope>
    <source>
        <strain evidence="3 4">SYSU DXS3180</strain>
    </source>
</reference>
<name>A0ABV3ZED0_9BACT</name>
<evidence type="ECO:0000256" key="2">
    <source>
        <dbReference type="SAM" id="SignalP"/>
    </source>
</evidence>
<feature type="transmembrane region" description="Helical" evidence="1">
    <location>
        <begin position="139"/>
        <end position="159"/>
    </location>
</feature>
<accession>A0ABV3ZED0</accession>
<feature type="chain" id="PRO_5047026535" description="DUF4129 domain-containing protein" evidence="2">
    <location>
        <begin position="27"/>
        <end position="279"/>
    </location>
</feature>
<keyword evidence="1" id="KW-0812">Transmembrane</keyword>
<proteinExistence type="predicted"/>